<sequence length="90" mass="10056">MHRRRFTETSEERGFALVLALALLSFLTLLILSLLALVGVESNLARDRAEDTLARRYAYLGAMLALGELQEQLGPDQRISARAEILDEDP</sequence>
<reference evidence="1" key="1">
    <citation type="submission" date="2018-05" db="EMBL/GenBank/DDBJ databases">
        <authorList>
            <person name="Lanie J.A."/>
            <person name="Ng W.-L."/>
            <person name="Kazmierczak K.M."/>
            <person name="Andrzejewski T.M."/>
            <person name="Davidsen T.M."/>
            <person name="Wayne K.J."/>
            <person name="Tettelin H."/>
            <person name="Glass J.I."/>
            <person name="Rusch D."/>
            <person name="Podicherti R."/>
            <person name="Tsui H.-C.T."/>
            <person name="Winkler M.E."/>
        </authorList>
    </citation>
    <scope>NUCLEOTIDE SEQUENCE</scope>
</reference>
<organism evidence="1">
    <name type="scientific">marine metagenome</name>
    <dbReference type="NCBI Taxonomy" id="408172"/>
    <lineage>
        <taxon>unclassified sequences</taxon>
        <taxon>metagenomes</taxon>
        <taxon>ecological metagenomes</taxon>
    </lineage>
</organism>
<protein>
    <recommendedName>
        <fullName evidence="2">Type 4 fimbrial biogenesis protein PilX N-terminal domain-containing protein</fullName>
    </recommendedName>
</protein>
<dbReference type="EMBL" id="UINC01179532">
    <property type="protein sequence ID" value="SVD88251.1"/>
    <property type="molecule type" value="Genomic_DNA"/>
</dbReference>
<proteinExistence type="predicted"/>
<feature type="non-terminal residue" evidence="1">
    <location>
        <position position="90"/>
    </location>
</feature>
<name>A0A382YYM6_9ZZZZ</name>
<dbReference type="AlphaFoldDB" id="A0A382YYM6"/>
<evidence type="ECO:0008006" key="2">
    <source>
        <dbReference type="Google" id="ProtNLM"/>
    </source>
</evidence>
<gene>
    <name evidence="1" type="ORF">METZ01_LOCUS441105</name>
</gene>
<accession>A0A382YYM6</accession>
<evidence type="ECO:0000313" key="1">
    <source>
        <dbReference type="EMBL" id="SVD88251.1"/>
    </source>
</evidence>